<keyword evidence="3 5" id="KW-0378">Hydrolase</keyword>
<dbReference type="InterPro" id="IPR017850">
    <property type="entry name" value="Alkaline_phosphatase_core_sf"/>
</dbReference>
<dbReference type="PANTHER" id="PTHR45953:SF1">
    <property type="entry name" value="IDURONATE 2-SULFATASE"/>
    <property type="match status" value="1"/>
</dbReference>
<evidence type="ECO:0000256" key="3">
    <source>
        <dbReference type="ARBA" id="ARBA00022801"/>
    </source>
</evidence>
<evidence type="ECO:0000313" key="5">
    <source>
        <dbReference type="EMBL" id="RAV09910.1"/>
    </source>
</evidence>
<sequence length="491" mass="55819">MDKPNVLLLMTDQQRWDTLGCYGNKAIETVNLDWLASKGTVFTSAYTPSPSCVPARASLLTGMDPWNTGILGMGKGQGNMGVGFRHTLPGELAAAGYHTQGVGKMHFYPQRTLNGFHRTVLDESGRAYDPGFVSDYKQWFDRNKTGDYGIVDHGIDWNSWMARPYHAPEFLHPTVWTVNESIRFLKERDPSKPFFLKTSFARPHSPYDPPSFYFDTYMNKELPEPQIGDWASVHDVPKDGASPTAWRGVRSREEIMRARAGYYGSIHFIDHQIGRLLIYMQNNGLLDNTVIIFTSDHGDMMGDHHLWRKTYAYEGSAHIPLIVRMPKSFGDPVPFADQPVTLQDIMPTILEASGVTIPETVDGKSLLPLMRGETEGWREYVHGEHSTCYSDVQEMQYLTDGCKKYVWLPRTHEEQLFDLQADPYECVNLADLPEQRDELQKWRSRMVAVLEPRHAGLTEGGGLVCQADKPYLVSPKYQERMSGIEMFKNVH</sequence>
<keyword evidence="6" id="KW-1185">Reference proteome</keyword>
<dbReference type="InterPro" id="IPR024607">
    <property type="entry name" value="Sulfatase_CS"/>
</dbReference>
<dbReference type="PROSITE" id="PS00149">
    <property type="entry name" value="SULFATASE_2"/>
    <property type="match status" value="1"/>
</dbReference>
<evidence type="ECO:0000313" key="6">
    <source>
        <dbReference type="Proteomes" id="UP000250369"/>
    </source>
</evidence>
<comment type="caution">
    <text evidence="5">The sequence shown here is derived from an EMBL/GenBank/DDBJ whole genome shotgun (WGS) entry which is preliminary data.</text>
</comment>
<proteinExistence type="inferred from homology"/>
<dbReference type="PANTHER" id="PTHR45953">
    <property type="entry name" value="IDURONATE 2-SULFATASE"/>
    <property type="match status" value="1"/>
</dbReference>
<dbReference type="EC" id="3.1.6.1" evidence="5"/>
<dbReference type="GO" id="GO:0046872">
    <property type="term" value="F:metal ion binding"/>
    <property type="evidence" value="ECO:0007669"/>
    <property type="project" value="UniProtKB-KW"/>
</dbReference>
<name>A0A329LRV4_9BACL</name>
<dbReference type="AlphaFoldDB" id="A0A329LRV4"/>
<dbReference type="NCBIfam" id="NF010322">
    <property type="entry name" value="PRK13759.1"/>
    <property type="match status" value="1"/>
</dbReference>
<dbReference type="OrthoDB" id="9762324at2"/>
<dbReference type="Pfam" id="PF00884">
    <property type="entry name" value="Sulfatase"/>
    <property type="match status" value="1"/>
</dbReference>
<dbReference type="GO" id="GO:0005737">
    <property type="term" value="C:cytoplasm"/>
    <property type="evidence" value="ECO:0007669"/>
    <property type="project" value="TreeGrafter"/>
</dbReference>
<dbReference type="SUPFAM" id="SSF53649">
    <property type="entry name" value="Alkaline phosphatase-like"/>
    <property type="match status" value="1"/>
</dbReference>
<evidence type="ECO:0000256" key="2">
    <source>
        <dbReference type="ARBA" id="ARBA00022723"/>
    </source>
</evidence>
<dbReference type="Gene3D" id="3.40.720.10">
    <property type="entry name" value="Alkaline Phosphatase, subunit A"/>
    <property type="match status" value="1"/>
</dbReference>
<comment type="similarity">
    <text evidence="1">Belongs to the sulfatase family.</text>
</comment>
<reference evidence="5 6" key="1">
    <citation type="journal article" date="2009" name="Int. J. Syst. Evol. Microbiol.">
        <title>Paenibacillus contaminans sp. nov., isolated from a contaminated laboratory plate.</title>
        <authorList>
            <person name="Chou J.H."/>
            <person name="Lee J.H."/>
            <person name="Lin M.C."/>
            <person name="Chang P.S."/>
            <person name="Arun A.B."/>
            <person name="Young C.C."/>
            <person name="Chen W.M."/>
        </authorList>
    </citation>
    <scope>NUCLEOTIDE SEQUENCE [LARGE SCALE GENOMIC DNA]</scope>
    <source>
        <strain evidence="5 6">CKOBP-6</strain>
    </source>
</reference>
<dbReference type="RefSeq" id="WP_113036392.1">
    <property type="nucleotide sequence ID" value="NZ_QMFB01000046.1"/>
</dbReference>
<dbReference type="Proteomes" id="UP000250369">
    <property type="component" value="Unassembled WGS sequence"/>
</dbReference>
<organism evidence="5 6">
    <name type="scientific">Paenibacillus contaminans</name>
    <dbReference type="NCBI Taxonomy" id="450362"/>
    <lineage>
        <taxon>Bacteria</taxon>
        <taxon>Bacillati</taxon>
        <taxon>Bacillota</taxon>
        <taxon>Bacilli</taxon>
        <taxon>Bacillales</taxon>
        <taxon>Paenibacillaceae</taxon>
        <taxon>Paenibacillus</taxon>
    </lineage>
</organism>
<dbReference type="EMBL" id="QMFB01000046">
    <property type="protein sequence ID" value="RAV09910.1"/>
    <property type="molecule type" value="Genomic_DNA"/>
</dbReference>
<accession>A0A329LRV4</accession>
<keyword evidence="2" id="KW-0479">Metal-binding</keyword>
<feature type="domain" description="Sulfatase N-terminal" evidence="4">
    <location>
        <begin position="4"/>
        <end position="355"/>
    </location>
</feature>
<evidence type="ECO:0000259" key="4">
    <source>
        <dbReference type="Pfam" id="PF00884"/>
    </source>
</evidence>
<dbReference type="InterPro" id="IPR000917">
    <property type="entry name" value="Sulfatase_N"/>
</dbReference>
<dbReference type="GO" id="GO:0004065">
    <property type="term" value="F:arylsulfatase activity"/>
    <property type="evidence" value="ECO:0007669"/>
    <property type="project" value="UniProtKB-EC"/>
</dbReference>
<evidence type="ECO:0000256" key="1">
    <source>
        <dbReference type="ARBA" id="ARBA00008779"/>
    </source>
</evidence>
<protein>
    <submittedName>
        <fullName evidence="5">Arylsulfatase</fullName>
        <ecNumber evidence="5">3.1.6.1</ecNumber>
    </submittedName>
</protein>
<gene>
    <name evidence="5" type="ORF">DQG23_38670</name>
</gene>